<organism evidence="9 10">
    <name type="scientific">Pseudothermotoga lettingae (strain ATCC BAA-301 / DSM 14385 / NBRC 107922 / TMO)</name>
    <name type="common">Thermotoga lettingae</name>
    <dbReference type="NCBI Taxonomy" id="416591"/>
    <lineage>
        <taxon>Bacteria</taxon>
        <taxon>Thermotogati</taxon>
        <taxon>Thermotogota</taxon>
        <taxon>Thermotogae</taxon>
        <taxon>Thermotogales</taxon>
        <taxon>Thermotogaceae</taxon>
        <taxon>Pseudothermotoga</taxon>
    </lineage>
</organism>
<comment type="subcellular location">
    <subcellularLocation>
        <location evidence="1">Membrane</location>
        <topology evidence="1">Multi-pass membrane protein</topology>
    </subcellularLocation>
</comment>
<keyword evidence="6 7" id="KW-0472">Membrane</keyword>
<sequence length="427" mass="49770" precursor="true">MKKRFMSLKTSVFLLQLFSLIAVQLLIIPWRTFYIYAFLNVFLFVVIYSFKGYEVDILSSLSSCFISYILGSFFAHLIMLLIVLLTSVSFSQKMFLVSFLLSAIYFPIISNILWNIQFKKIKPQYYLVIGTNERIKAIMAEIEKASLGKIRVYAYTNPHTVAMEEKIKLSAVIDKLLIADPSLEPQAQDLIMQARQNGKRVIYLPHLAEDTLKRIPVELLELFEEYYKAVFQREYMPSPAKRILDIAGSIVGLVLFSPLVILISICILLEDGLPVIFRQKRIGLNLEPFTIHKFRTMKGENKEAKLASQEVHRMMKISKWMRPFRLDEIPQFYDILIGKMSIVGPRPEQPEFVDRYSALIPFYSYRHNIKPGLTGWAQINYPYSETIEETRVKLSYDLWYVKNRNILIDLKIILQTLYTVFFKKGGR</sequence>
<dbReference type="PANTHER" id="PTHR30576">
    <property type="entry name" value="COLANIC BIOSYNTHESIS UDP-GLUCOSE LIPID CARRIER TRANSFERASE"/>
    <property type="match status" value="1"/>
</dbReference>
<dbReference type="InterPro" id="IPR003362">
    <property type="entry name" value="Bact_transf"/>
</dbReference>
<evidence type="ECO:0000256" key="1">
    <source>
        <dbReference type="ARBA" id="ARBA00004141"/>
    </source>
</evidence>
<evidence type="ECO:0000313" key="9">
    <source>
        <dbReference type="EMBL" id="ABV33676.1"/>
    </source>
</evidence>
<evidence type="ECO:0000256" key="2">
    <source>
        <dbReference type="ARBA" id="ARBA00006464"/>
    </source>
</evidence>
<evidence type="ECO:0000313" key="10">
    <source>
        <dbReference type="Proteomes" id="UP000002016"/>
    </source>
</evidence>
<evidence type="ECO:0000256" key="4">
    <source>
        <dbReference type="ARBA" id="ARBA00022692"/>
    </source>
</evidence>
<reference evidence="9 10" key="2">
    <citation type="journal article" date="2009" name="Proc. Natl. Acad. Sci. U.S.A.">
        <title>On the chimeric nature, thermophilic origin, and phylogenetic placement of the Thermotogales.</title>
        <authorList>
            <person name="Zhaxybayeva O."/>
            <person name="Swithers K.S."/>
            <person name="Lapierre P."/>
            <person name="Fournier G.P."/>
            <person name="Bickhart D.M."/>
            <person name="DeBoy R.T."/>
            <person name="Nelson K.E."/>
            <person name="Nesbo C.L."/>
            <person name="Doolittle W.F."/>
            <person name="Gogarten J.P."/>
            <person name="Noll K.M."/>
        </authorList>
    </citation>
    <scope>NUCLEOTIDE SEQUENCE [LARGE SCALE GENOMIC DNA]</scope>
    <source>
        <strain evidence="10">ATCC BAA-301 / DSM 14385 / NBRC 107922 / TMO</strain>
    </source>
</reference>
<dbReference type="KEGG" id="tle:Tlet_1111"/>
<evidence type="ECO:0000256" key="7">
    <source>
        <dbReference type="SAM" id="Phobius"/>
    </source>
</evidence>
<feature type="transmembrane region" description="Helical" evidence="7">
    <location>
        <begin position="65"/>
        <end position="88"/>
    </location>
</feature>
<keyword evidence="3 9" id="KW-0808">Transferase</keyword>
<dbReference type="GO" id="GO:0016020">
    <property type="term" value="C:membrane"/>
    <property type="evidence" value="ECO:0007669"/>
    <property type="project" value="UniProtKB-SubCell"/>
</dbReference>
<protein>
    <submittedName>
        <fullName evidence="9">Sugar transferase</fullName>
    </submittedName>
</protein>
<gene>
    <name evidence="9" type="ordered locus">Tlet_1111</name>
</gene>
<dbReference type="PANTHER" id="PTHR30576:SF0">
    <property type="entry name" value="UNDECAPRENYL-PHOSPHATE N-ACETYLGALACTOSAMINYL 1-PHOSPHATE TRANSFERASE-RELATED"/>
    <property type="match status" value="1"/>
</dbReference>
<dbReference type="RefSeq" id="WP_012003157.1">
    <property type="nucleotide sequence ID" value="NC_009828.1"/>
</dbReference>
<feature type="transmembrane region" description="Helical" evidence="7">
    <location>
        <begin position="35"/>
        <end position="53"/>
    </location>
</feature>
<keyword evidence="4 7" id="KW-0812">Transmembrane</keyword>
<evidence type="ECO:0000256" key="3">
    <source>
        <dbReference type="ARBA" id="ARBA00022679"/>
    </source>
</evidence>
<feature type="transmembrane region" description="Helical" evidence="7">
    <location>
        <begin position="243"/>
        <end position="270"/>
    </location>
</feature>
<dbReference type="InterPro" id="IPR017475">
    <property type="entry name" value="EPS_sugar_tfrase"/>
</dbReference>
<keyword evidence="5 7" id="KW-1133">Transmembrane helix</keyword>
<evidence type="ECO:0000259" key="8">
    <source>
        <dbReference type="Pfam" id="PF02397"/>
    </source>
</evidence>
<evidence type="ECO:0000256" key="5">
    <source>
        <dbReference type="ARBA" id="ARBA00022989"/>
    </source>
</evidence>
<reference evidence="9 10" key="1">
    <citation type="submission" date="2007-08" db="EMBL/GenBank/DDBJ databases">
        <title>Complete sequence of Thermotoga lettingae TMO.</title>
        <authorList>
            <consortium name="US DOE Joint Genome Institute"/>
            <person name="Copeland A."/>
            <person name="Lucas S."/>
            <person name="Lapidus A."/>
            <person name="Barry K."/>
            <person name="Glavina del Rio T."/>
            <person name="Dalin E."/>
            <person name="Tice H."/>
            <person name="Pitluck S."/>
            <person name="Foster B."/>
            <person name="Bruce D."/>
            <person name="Schmutz J."/>
            <person name="Larimer F."/>
            <person name="Land M."/>
            <person name="Hauser L."/>
            <person name="Kyrpides N."/>
            <person name="Mikhailova N."/>
            <person name="Nelson K."/>
            <person name="Gogarten J.P."/>
            <person name="Noll K."/>
            <person name="Richardson P."/>
        </authorList>
    </citation>
    <scope>NUCLEOTIDE SEQUENCE [LARGE SCALE GENOMIC DNA]</scope>
    <source>
        <strain evidence="10">ATCC BAA-301 / DSM 14385 / NBRC 107922 / TMO</strain>
    </source>
</reference>
<dbReference type="eggNOG" id="COG2148">
    <property type="taxonomic scope" value="Bacteria"/>
</dbReference>
<dbReference type="HOGENOM" id="CLU_024920_0_0_0"/>
<dbReference type="EMBL" id="CP000812">
    <property type="protein sequence ID" value="ABV33676.1"/>
    <property type="molecule type" value="Genomic_DNA"/>
</dbReference>
<dbReference type="Proteomes" id="UP000002016">
    <property type="component" value="Chromosome"/>
</dbReference>
<comment type="similarity">
    <text evidence="2">Belongs to the bacterial sugar transferase family.</text>
</comment>
<proteinExistence type="inferred from homology"/>
<dbReference type="NCBIfam" id="TIGR03025">
    <property type="entry name" value="EPS_sugtrans"/>
    <property type="match status" value="1"/>
</dbReference>
<dbReference type="STRING" id="416591.Tlet_1111"/>
<dbReference type="OrthoDB" id="9808602at2"/>
<accession>A8F692</accession>
<name>A8F692_PSELT</name>
<feature type="transmembrane region" description="Helical" evidence="7">
    <location>
        <begin position="94"/>
        <end position="114"/>
    </location>
</feature>
<evidence type="ECO:0000256" key="6">
    <source>
        <dbReference type="ARBA" id="ARBA00023136"/>
    </source>
</evidence>
<dbReference type="AlphaFoldDB" id="A8F692"/>
<dbReference type="GO" id="GO:0016780">
    <property type="term" value="F:phosphotransferase activity, for other substituted phosphate groups"/>
    <property type="evidence" value="ECO:0007669"/>
    <property type="project" value="TreeGrafter"/>
</dbReference>
<keyword evidence="10" id="KW-1185">Reference proteome</keyword>
<dbReference type="Pfam" id="PF02397">
    <property type="entry name" value="Bac_transf"/>
    <property type="match status" value="1"/>
</dbReference>
<feature type="domain" description="Bacterial sugar transferase" evidence="8">
    <location>
        <begin position="241"/>
        <end position="421"/>
    </location>
</feature>